<feature type="chain" id="PRO_5045878970" evidence="1">
    <location>
        <begin position="27"/>
        <end position="162"/>
    </location>
</feature>
<keyword evidence="3" id="KW-1185">Reference proteome</keyword>
<evidence type="ECO:0000313" key="2">
    <source>
        <dbReference type="EMBL" id="MCX5617803.1"/>
    </source>
</evidence>
<sequence length="162" mass="17310">MTISRFVRSLLVPLSFSLVLMPAARGETIGPMPDGPTGGSFTVHDGRAPDELSESSRLYLNGQLAATFHLDLAHADDTATIPIPLGRVDIPYSLCGTITVMQNGHPETRNVSGEGVLHSPDGHYYEAVGSDTFKDFFLLDENDPSAAEHHNGASSRCISSNS</sequence>
<dbReference type="EMBL" id="JANIDY010000001">
    <property type="protein sequence ID" value="MCX5617803.1"/>
    <property type="molecule type" value="Genomic_DNA"/>
</dbReference>
<dbReference type="Proteomes" id="UP001165576">
    <property type="component" value="Unassembled WGS sequence"/>
</dbReference>
<name>A0ABT3WJJ0_9PROT</name>
<gene>
    <name evidence="2" type="ORF">NQF86_03825</name>
</gene>
<accession>A0ABT3WJJ0</accession>
<proteinExistence type="predicted"/>
<feature type="signal peptide" evidence="1">
    <location>
        <begin position="1"/>
        <end position="26"/>
    </location>
</feature>
<evidence type="ECO:0000256" key="1">
    <source>
        <dbReference type="SAM" id="SignalP"/>
    </source>
</evidence>
<evidence type="ECO:0000313" key="3">
    <source>
        <dbReference type="Proteomes" id="UP001165576"/>
    </source>
</evidence>
<keyword evidence="1" id="KW-0732">Signal</keyword>
<reference evidence="2" key="1">
    <citation type="submission" date="2022-07" db="EMBL/GenBank/DDBJ databases">
        <title>Bombella genomes.</title>
        <authorList>
            <person name="Harer L."/>
            <person name="Styblova S."/>
            <person name="Ehrmann M."/>
        </authorList>
    </citation>
    <scope>NUCLEOTIDE SEQUENCE</scope>
    <source>
        <strain evidence="2">TMW 2.2543</strain>
    </source>
</reference>
<protein>
    <submittedName>
        <fullName evidence="2">Uncharacterized protein</fullName>
    </submittedName>
</protein>
<organism evidence="2 3">
    <name type="scientific">Bombella pluederhausensis</name>
    <dbReference type="NCBI Taxonomy" id="2967336"/>
    <lineage>
        <taxon>Bacteria</taxon>
        <taxon>Pseudomonadati</taxon>
        <taxon>Pseudomonadota</taxon>
        <taxon>Alphaproteobacteria</taxon>
        <taxon>Acetobacterales</taxon>
        <taxon>Acetobacteraceae</taxon>
        <taxon>Bombella</taxon>
    </lineage>
</organism>
<comment type="caution">
    <text evidence="2">The sequence shown here is derived from an EMBL/GenBank/DDBJ whole genome shotgun (WGS) entry which is preliminary data.</text>
</comment>
<dbReference type="RefSeq" id="WP_266116266.1">
    <property type="nucleotide sequence ID" value="NZ_JANIDY010000001.1"/>
</dbReference>